<dbReference type="STRING" id="1073996.SAMN05444271_1135"/>
<keyword evidence="3" id="KW-0460">Magnesium</keyword>
<dbReference type="PIRSF" id="PIRSF015582">
    <property type="entry name" value="Cit_lyase_B"/>
    <property type="match status" value="1"/>
</dbReference>
<comment type="cofactor">
    <cofactor evidence="1">
        <name>Mg(2+)</name>
        <dbReference type="ChEBI" id="CHEBI:18420"/>
    </cofactor>
</comment>
<dbReference type="Gene3D" id="3.20.20.60">
    <property type="entry name" value="Phosphoenolpyruvate-binding domains"/>
    <property type="match status" value="1"/>
</dbReference>
<proteinExistence type="predicted"/>
<dbReference type="SUPFAM" id="SSF51621">
    <property type="entry name" value="Phosphoenolpyruvate/pyruvate domain"/>
    <property type="match status" value="1"/>
</dbReference>
<keyword evidence="2" id="KW-0479">Metal-binding</keyword>
<dbReference type="Proteomes" id="UP000198888">
    <property type="component" value="Unassembled WGS sequence"/>
</dbReference>
<dbReference type="OrthoDB" id="9170at2157"/>
<evidence type="ECO:0000256" key="1">
    <source>
        <dbReference type="ARBA" id="ARBA00001946"/>
    </source>
</evidence>
<evidence type="ECO:0000256" key="3">
    <source>
        <dbReference type="ARBA" id="ARBA00022842"/>
    </source>
</evidence>
<feature type="domain" description="HpcH/HpaI aldolase/citrate lyase" evidence="4">
    <location>
        <begin position="4"/>
        <end position="213"/>
    </location>
</feature>
<keyword evidence="5" id="KW-0456">Lyase</keyword>
<organism evidence="5 6">
    <name type="scientific">Halohasta litchfieldiae</name>
    <dbReference type="NCBI Taxonomy" id="1073996"/>
    <lineage>
        <taxon>Archaea</taxon>
        <taxon>Methanobacteriati</taxon>
        <taxon>Methanobacteriota</taxon>
        <taxon>Stenosarchaea group</taxon>
        <taxon>Halobacteria</taxon>
        <taxon>Halobacteriales</taxon>
        <taxon>Haloferacaceae</taxon>
        <taxon>Halohasta</taxon>
    </lineage>
</organism>
<dbReference type="InterPro" id="IPR005000">
    <property type="entry name" value="Aldolase/citrate-lyase_domain"/>
</dbReference>
<dbReference type="GO" id="GO:0006107">
    <property type="term" value="P:oxaloacetate metabolic process"/>
    <property type="evidence" value="ECO:0007669"/>
    <property type="project" value="TreeGrafter"/>
</dbReference>
<dbReference type="KEGG" id="hae:halTADL_1686"/>
<dbReference type="InterPro" id="IPR015813">
    <property type="entry name" value="Pyrv/PenolPyrv_kinase-like_dom"/>
</dbReference>
<accession>A0A2H4Q264</accession>
<keyword evidence="6" id="KW-1185">Reference proteome</keyword>
<evidence type="ECO:0000313" key="6">
    <source>
        <dbReference type="Proteomes" id="UP000198888"/>
    </source>
</evidence>
<dbReference type="AlphaFoldDB" id="A0A1H6V2R2"/>
<name>A0A1H6V2R2_9EURY</name>
<dbReference type="Pfam" id="PF03328">
    <property type="entry name" value="HpcH_HpaI"/>
    <property type="match status" value="1"/>
</dbReference>
<gene>
    <name evidence="5" type="ORF">SAMN05444271_1135</name>
</gene>
<accession>A0A1H6V2R2</accession>
<dbReference type="GO" id="GO:0000287">
    <property type="term" value="F:magnesium ion binding"/>
    <property type="evidence" value="ECO:0007669"/>
    <property type="project" value="TreeGrafter"/>
</dbReference>
<protein>
    <submittedName>
        <fullName evidence="5">Citrate lyase subunit beta / citryl-CoA lyase</fullName>
    </submittedName>
</protein>
<dbReference type="EMBL" id="FNYR01000013">
    <property type="protein sequence ID" value="SEI94542.1"/>
    <property type="molecule type" value="Genomic_DNA"/>
</dbReference>
<dbReference type="InterPro" id="IPR040442">
    <property type="entry name" value="Pyrv_kinase-like_dom_sf"/>
</dbReference>
<evidence type="ECO:0000256" key="2">
    <source>
        <dbReference type="ARBA" id="ARBA00022723"/>
    </source>
</evidence>
<sequence length="279" mass="29492">MARRSVLFSPGDQPDKLDTAAASAADMIVFDLEDGVAPDRKQQARTAVVDALGVDTTSEICVRVNPVGAGGATDLAALADAPTPDSLMLPKVSGPDEIATVSQLCAEYDIDCPVVALIETAAGVLAAGEIAAVDRSDGLIFGAEDLAADIGATRTDEGSEVAYARQQVVLAARAHRVDAIDTHYPEISDEAGLRAETEQARRLGYDGKMAMHPRQVEIINEAFRPTDEELAWARRVLEAVDEQGQGVISVDGEMIDSPQRRQAERIVDLAAAAEDVGDQ</sequence>
<evidence type="ECO:0000259" key="4">
    <source>
        <dbReference type="Pfam" id="PF03328"/>
    </source>
</evidence>
<dbReference type="GO" id="GO:0016829">
    <property type="term" value="F:lyase activity"/>
    <property type="evidence" value="ECO:0007669"/>
    <property type="project" value="UniProtKB-KW"/>
</dbReference>
<dbReference type="GeneID" id="35002473"/>
<dbReference type="InterPro" id="IPR011206">
    <property type="entry name" value="Citrate_lyase_beta/mcl1/mcl2"/>
</dbReference>
<reference evidence="5 6" key="1">
    <citation type="submission" date="2016-10" db="EMBL/GenBank/DDBJ databases">
        <authorList>
            <person name="de Groot N.N."/>
        </authorList>
    </citation>
    <scope>NUCLEOTIDE SEQUENCE [LARGE SCALE GENOMIC DNA]</scope>
    <source>
        <strain evidence="5 6">DSM 22187</strain>
    </source>
</reference>
<dbReference type="PANTHER" id="PTHR32308:SF0">
    <property type="entry name" value="HPCH_HPAI ALDOLASE_CITRATE LYASE DOMAIN-CONTAINING PROTEIN"/>
    <property type="match status" value="1"/>
</dbReference>
<dbReference type="PANTHER" id="PTHR32308">
    <property type="entry name" value="LYASE BETA SUBUNIT, PUTATIVE (AFU_ORTHOLOGUE AFUA_4G13030)-RELATED"/>
    <property type="match status" value="1"/>
</dbReference>
<evidence type="ECO:0000313" key="5">
    <source>
        <dbReference type="EMBL" id="SEI94542.1"/>
    </source>
</evidence>
<dbReference type="RefSeq" id="WP_089672675.1">
    <property type="nucleotide sequence ID" value="NZ_CP024845.1"/>
</dbReference>